<protein>
    <submittedName>
        <fullName evidence="1">Uncharacterized protein</fullName>
    </submittedName>
</protein>
<keyword evidence="2" id="KW-1185">Reference proteome</keyword>
<dbReference type="RefSeq" id="WP_326567553.1">
    <property type="nucleotide sequence ID" value="NZ_CP142149.1"/>
</dbReference>
<evidence type="ECO:0000313" key="1">
    <source>
        <dbReference type="EMBL" id="WSE28553.1"/>
    </source>
</evidence>
<proteinExistence type="predicted"/>
<gene>
    <name evidence="1" type="ORF">VSH64_37855</name>
</gene>
<dbReference type="Proteomes" id="UP001330812">
    <property type="component" value="Chromosome"/>
</dbReference>
<sequence>MLATVKALYGYLVDTDLVTGNPAALNRRRLGLVVAAIPSGTGRRQADSENDEARVIHMWTTRASRWLVW</sequence>
<name>A0ABZ1I4Y5_9PSEU</name>
<reference evidence="1 2" key="1">
    <citation type="journal article" date="2015" name="Int. J. Syst. Evol. Microbiol.">
        <title>Amycolatopsis rhabdoformis sp. nov., an actinomycete isolated from a tropical forest soil.</title>
        <authorList>
            <person name="Souza W.R."/>
            <person name="Silva R.E."/>
            <person name="Goodfellow M."/>
            <person name="Busarakam K."/>
            <person name="Figueiro F.S."/>
            <person name="Ferreira D."/>
            <person name="Rodrigues-Filho E."/>
            <person name="Moraes L.A.B."/>
            <person name="Zucchi T.D."/>
        </authorList>
    </citation>
    <scope>NUCLEOTIDE SEQUENCE [LARGE SCALE GENOMIC DNA]</scope>
    <source>
        <strain evidence="1 2">NCIMB 14900</strain>
    </source>
</reference>
<organism evidence="1 2">
    <name type="scientific">Amycolatopsis rhabdoformis</name>
    <dbReference type="NCBI Taxonomy" id="1448059"/>
    <lineage>
        <taxon>Bacteria</taxon>
        <taxon>Bacillati</taxon>
        <taxon>Actinomycetota</taxon>
        <taxon>Actinomycetes</taxon>
        <taxon>Pseudonocardiales</taxon>
        <taxon>Pseudonocardiaceae</taxon>
        <taxon>Amycolatopsis</taxon>
    </lineage>
</organism>
<dbReference type="EMBL" id="CP142149">
    <property type="protein sequence ID" value="WSE28553.1"/>
    <property type="molecule type" value="Genomic_DNA"/>
</dbReference>
<accession>A0ABZ1I4Y5</accession>
<evidence type="ECO:0000313" key="2">
    <source>
        <dbReference type="Proteomes" id="UP001330812"/>
    </source>
</evidence>